<evidence type="ECO:0000313" key="2">
    <source>
        <dbReference type="Ensembl" id="ENSPMGP00000027659.1"/>
    </source>
</evidence>
<feature type="domain" description="Tr-type G" evidence="1">
    <location>
        <begin position="18"/>
        <end position="51"/>
    </location>
</feature>
<dbReference type="PANTHER" id="PTHR42908">
    <property type="entry name" value="TRANSLATION ELONGATION FACTOR-RELATED"/>
    <property type="match status" value="1"/>
</dbReference>
<dbReference type="Pfam" id="PF00009">
    <property type="entry name" value="GTP_EFTU"/>
    <property type="match status" value="1"/>
</dbReference>
<dbReference type="GO" id="GO:0042256">
    <property type="term" value="P:cytosolic ribosome assembly"/>
    <property type="evidence" value="ECO:0007669"/>
    <property type="project" value="TreeGrafter"/>
</dbReference>
<dbReference type="AlphaFoldDB" id="A0A3B4BGU9"/>
<name>A0A3B4BGU9_9GOBI</name>
<dbReference type="PANTHER" id="PTHR42908:SF3">
    <property type="entry name" value="ELONGATION FACTOR-LIKE GTPASE 1"/>
    <property type="match status" value="1"/>
</dbReference>
<reference evidence="2" key="2">
    <citation type="submission" date="2025-09" db="UniProtKB">
        <authorList>
            <consortium name="Ensembl"/>
        </authorList>
    </citation>
    <scope>IDENTIFICATION</scope>
</reference>
<dbReference type="GO" id="GO:0005525">
    <property type="term" value="F:GTP binding"/>
    <property type="evidence" value="ECO:0007669"/>
    <property type="project" value="InterPro"/>
</dbReference>
<dbReference type="GO" id="GO:0003924">
    <property type="term" value="F:GTPase activity"/>
    <property type="evidence" value="ECO:0007669"/>
    <property type="project" value="InterPro"/>
</dbReference>
<organism evidence="2 3">
    <name type="scientific">Periophthalmus magnuspinnatus</name>
    <dbReference type="NCBI Taxonomy" id="409849"/>
    <lineage>
        <taxon>Eukaryota</taxon>
        <taxon>Metazoa</taxon>
        <taxon>Chordata</taxon>
        <taxon>Craniata</taxon>
        <taxon>Vertebrata</taxon>
        <taxon>Euteleostomi</taxon>
        <taxon>Actinopterygii</taxon>
        <taxon>Neopterygii</taxon>
        <taxon>Teleostei</taxon>
        <taxon>Neoteleostei</taxon>
        <taxon>Acanthomorphata</taxon>
        <taxon>Gobiaria</taxon>
        <taxon>Gobiiformes</taxon>
        <taxon>Gobioidei</taxon>
        <taxon>Gobiidae</taxon>
        <taxon>Oxudercinae</taxon>
        <taxon>Periophthalmus</taxon>
    </lineage>
</organism>
<dbReference type="Gene3D" id="3.40.50.300">
    <property type="entry name" value="P-loop containing nucleotide triphosphate hydrolases"/>
    <property type="match status" value="1"/>
</dbReference>
<dbReference type="InterPro" id="IPR000795">
    <property type="entry name" value="T_Tr_GTP-bd_dom"/>
</dbReference>
<evidence type="ECO:0000259" key="1">
    <source>
        <dbReference type="Pfam" id="PF00009"/>
    </source>
</evidence>
<evidence type="ECO:0000313" key="3">
    <source>
        <dbReference type="Proteomes" id="UP000261520"/>
    </source>
</evidence>
<dbReference type="Ensembl" id="ENSPMGT00000029461.1">
    <property type="protein sequence ID" value="ENSPMGP00000027659.1"/>
    <property type="gene ID" value="ENSPMGG00000022316.1"/>
</dbReference>
<dbReference type="STRING" id="409849.ENSPMGP00000027659"/>
<dbReference type="GO" id="GO:0043022">
    <property type="term" value="F:ribosome binding"/>
    <property type="evidence" value="ECO:0007669"/>
    <property type="project" value="TreeGrafter"/>
</dbReference>
<keyword evidence="3" id="KW-1185">Reference proteome</keyword>
<sequence>MGHTSLDKIKTLQRNPANIRNLCILAHVDHGKTTLADCLVASNGIISSRLAGKVLRTTC</sequence>
<dbReference type="SUPFAM" id="SSF52540">
    <property type="entry name" value="P-loop containing nucleoside triphosphate hydrolases"/>
    <property type="match status" value="1"/>
</dbReference>
<accession>A0A3B4BGU9</accession>
<dbReference type="Proteomes" id="UP000261520">
    <property type="component" value="Unplaced"/>
</dbReference>
<dbReference type="GO" id="GO:0005829">
    <property type="term" value="C:cytosol"/>
    <property type="evidence" value="ECO:0007669"/>
    <property type="project" value="TreeGrafter"/>
</dbReference>
<proteinExistence type="predicted"/>
<protein>
    <recommendedName>
        <fullName evidence="1">Tr-type G domain-containing protein</fullName>
    </recommendedName>
</protein>
<dbReference type="GO" id="GO:1990904">
    <property type="term" value="C:ribonucleoprotein complex"/>
    <property type="evidence" value="ECO:0007669"/>
    <property type="project" value="TreeGrafter"/>
</dbReference>
<dbReference type="InterPro" id="IPR027417">
    <property type="entry name" value="P-loop_NTPase"/>
</dbReference>
<reference evidence="2" key="1">
    <citation type="submission" date="2025-08" db="UniProtKB">
        <authorList>
            <consortium name="Ensembl"/>
        </authorList>
    </citation>
    <scope>IDENTIFICATION</scope>
</reference>